<dbReference type="EMBL" id="DRLF01000033">
    <property type="protein sequence ID" value="HEC05387.1"/>
    <property type="molecule type" value="Genomic_DNA"/>
</dbReference>
<dbReference type="Gene3D" id="3.60.15.10">
    <property type="entry name" value="Ribonuclease Z/Hydroxyacylglutathione hydrolase-like"/>
    <property type="match status" value="1"/>
</dbReference>
<gene>
    <name evidence="2" type="ORF">ENJ12_00915</name>
</gene>
<dbReference type="Pfam" id="PF00753">
    <property type="entry name" value="Lactamase_B"/>
    <property type="match status" value="1"/>
</dbReference>
<dbReference type="InterPro" id="IPR052926">
    <property type="entry name" value="Metallo-beta-lactamase_dom"/>
</dbReference>
<organism evidence="2">
    <name type="scientific">Thiolapillus brandeum</name>
    <dbReference type="NCBI Taxonomy" id="1076588"/>
    <lineage>
        <taxon>Bacteria</taxon>
        <taxon>Pseudomonadati</taxon>
        <taxon>Pseudomonadota</taxon>
        <taxon>Gammaproteobacteria</taxon>
        <taxon>Chromatiales</taxon>
        <taxon>Sedimenticolaceae</taxon>
        <taxon>Thiolapillus</taxon>
    </lineage>
</organism>
<comment type="caution">
    <text evidence="2">The sequence shown here is derived from an EMBL/GenBank/DDBJ whole genome shotgun (WGS) entry which is preliminary data.</text>
</comment>
<dbReference type="GO" id="GO:0016740">
    <property type="term" value="F:transferase activity"/>
    <property type="evidence" value="ECO:0007669"/>
    <property type="project" value="TreeGrafter"/>
</dbReference>
<protein>
    <submittedName>
        <fullName evidence="2">MBL fold metallo-hydrolase</fullName>
    </submittedName>
</protein>
<dbReference type="CDD" id="cd07713">
    <property type="entry name" value="DHPS-like_MBL-fold"/>
    <property type="match status" value="1"/>
</dbReference>
<dbReference type="PANTHER" id="PTHR13754">
    <property type="entry name" value="METALLO-BETA-LACTAMASE SUPERFAMILY PROTEIN"/>
    <property type="match status" value="1"/>
</dbReference>
<sequence>MINNLTITQLVENTTGDPGLLAEHGVAFFVEADGHRLLFDTGQSLALAHNAAQMNIPMETVEAIILSHGHYDHAGGLVSALEMTGPADVYFHPQALKEKFNRNGRMIGASIVHEGKLASLANECIHTRSPTEIISGIHVTGEIPRKHNIEDTGGPFYLDPDRTREDVLADDQALFIETPKGLVVLLGCGHSGVINTLEYIQQISGVKNIHAVMGGMHLLHATAERLAFTGENLQQLSIHYLAPNHCTGLNAVCYFKSRFPDAFHESKTGTTHLFINK</sequence>
<dbReference type="InterPro" id="IPR036866">
    <property type="entry name" value="RibonucZ/Hydroxyglut_hydro"/>
</dbReference>
<evidence type="ECO:0000259" key="1">
    <source>
        <dbReference type="Pfam" id="PF00753"/>
    </source>
</evidence>
<dbReference type="SUPFAM" id="SSF56281">
    <property type="entry name" value="Metallo-hydrolase/oxidoreductase"/>
    <property type="match status" value="1"/>
</dbReference>
<accession>A0A831W9C6</accession>
<evidence type="ECO:0000313" key="2">
    <source>
        <dbReference type="EMBL" id="HEC05387.1"/>
    </source>
</evidence>
<dbReference type="AlphaFoldDB" id="A0A831W9C6"/>
<dbReference type="Proteomes" id="UP000886339">
    <property type="component" value="Unassembled WGS sequence"/>
</dbReference>
<dbReference type="InterPro" id="IPR041712">
    <property type="entry name" value="DHPS-like_MBL-fold"/>
</dbReference>
<dbReference type="PANTHER" id="PTHR13754:SF13">
    <property type="entry name" value="METALLO-BETA-LACTAMASE SUPERFAMILY PROTEIN (AFU_ORTHOLOGUE AFUA_3G07630)"/>
    <property type="match status" value="1"/>
</dbReference>
<name>A0A831W9C6_9GAMM</name>
<dbReference type="InterPro" id="IPR001279">
    <property type="entry name" value="Metallo-B-lactamas"/>
</dbReference>
<feature type="domain" description="Metallo-beta-lactamase" evidence="1">
    <location>
        <begin position="25"/>
        <end position="94"/>
    </location>
</feature>
<proteinExistence type="predicted"/>
<reference evidence="2" key="1">
    <citation type="journal article" date="2020" name="mSystems">
        <title>Genome- and Community-Level Interaction Insights into Carbon Utilization and Element Cycling Functions of Hydrothermarchaeota in Hydrothermal Sediment.</title>
        <authorList>
            <person name="Zhou Z."/>
            <person name="Liu Y."/>
            <person name="Xu W."/>
            <person name="Pan J."/>
            <person name="Luo Z.H."/>
            <person name="Li M."/>
        </authorList>
    </citation>
    <scope>NUCLEOTIDE SEQUENCE [LARGE SCALE GENOMIC DNA]</scope>
    <source>
        <strain evidence="2">HyVt-458</strain>
    </source>
</reference>